<evidence type="ECO:0000256" key="4">
    <source>
        <dbReference type="SAM" id="MobiDB-lite"/>
    </source>
</evidence>
<comment type="similarity">
    <text evidence="1">Belongs to the V-ATPase D subunit family.</text>
</comment>
<keyword evidence="2" id="KW-0813">Transport</keyword>
<feature type="region of interest" description="Disordered" evidence="4">
    <location>
        <begin position="74"/>
        <end position="116"/>
    </location>
</feature>
<gene>
    <name evidence="5" type="ORF">PPNO1_LOCUS9403</name>
</gene>
<keyword evidence="6" id="KW-1185">Reference proteome</keyword>
<dbReference type="AlphaFoldDB" id="A0A9P1HAD0"/>
<dbReference type="PANTHER" id="PTHR11671">
    <property type="entry name" value="V-TYPE ATP SYNTHASE SUBUNIT D"/>
    <property type="match status" value="1"/>
</dbReference>
<proteinExistence type="inferred from homology"/>
<dbReference type="OrthoDB" id="7676488at2759"/>
<dbReference type="Gene3D" id="1.10.287.3240">
    <property type="match status" value="2"/>
</dbReference>
<organism evidence="5 6">
    <name type="scientific">Parascedosporium putredinis</name>
    <dbReference type="NCBI Taxonomy" id="1442378"/>
    <lineage>
        <taxon>Eukaryota</taxon>
        <taxon>Fungi</taxon>
        <taxon>Dikarya</taxon>
        <taxon>Ascomycota</taxon>
        <taxon>Pezizomycotina</taxon>
        <taxon>Sordariomycetes</taxon>
        <taxon>Hypocreomycetidae</taxon>
        <taxon>Microascales</taxon>
        <taxon>Microascaceae</taxon>
        <taxon>Parascedosporium</taxon>
    </lineage>
</organism>
<dbReference type="GO" id="GO:0046961">
    <property type="term" value="F:proton-transporting ATPase activity, rotational mechanism"/>
    <property type="evidence" value="ECO:0007669"/>
    <property type="project" value="InterPro"/>
</dbReference>
<name>A0A9P1HAD0_9PEZI</name>
<dbReference type="InterPro" id="IPR002699">
    <property type="entry name" value="V_ATPase_D"/>
</dbReference>
<dbReference type="Pfam" id="PF01813">
    <property type="entry name" value="ATP-synt_D"/>
    <property type="match status" value="1"/>
</dbReference>
<evidence type="ECO:0000256" key="1">
    <source>
        <dbReference type="ARBA" id="ARBA00005850"/>
    </source>
</evidence>
<evidence type="ECO:0000256" key="2">
    <source>
        <dbReference type="ARBA" id="ARBA00022448"/>
    </source>
</evidence>
<sequence length="116" mass="12982">MSVAAFSLAEVTDFGLTGLGKGGQQVQKCRETYARAVEALVELATLQLTQYINAELDELDREEFYRLKKVAKKKERDNASLDAELKRRRAREAGDVQKDQPVSADMLGAEDEDVIF</sequence>
<comment type="caution">
    <text evidence="5">The sequence shown here is derived from an EMBL/GenBank/DDBJ whole genome shotgun (WGS) entry which is preliminary data.</text>
</comment>
<protein>
    <submittedName>
        <fullName evidence="5">Uncharacterized protein</fullName>
    </submittedName>
</protein>
<feature type="compositionally biased region" description="Basic and acidic residues" evidence="4">
    <location>
        <begin position="74"/>
        <end position="98"/>
    </location>
</feature>
<keyword evidence="3" id="KW-0406">Ion transport</keyword>
<dbReference type="EMBL" id="CALLCH030000021">
    <property type="protein sequence ID" value="CAI4219859.1"/>
    <property type="molecule type" value="Genomic_DNA"/>
</dbReference>
<dbReference type="Proteomes" id="UP000838763">
    <property type="component" value="Unassembled WGS sequence"/>
</dbReference>
<evidence type="ECO:0000313" key="6">
    <source>
        <dbReference type="Proteomes" id="UP000838763"/>
    </source>
</evidence>
<accession>A0A9P1HAD0</accession>
<reference evidence="5" key="1">
    <citation type="submission" date="2022-11" db="EMBL/GenBank/DDBJ databases">
        <authorList>
            <person name="Scott C."/>
            <person name="Bruce N."/>
        </authorList>
    </citation>
    <scope>NUCLEOTIDE SEQUENCE</scope>
</reference>
<evidence type="ECO:0000256" key="3">
    <source>
        <dbReference type="ARBA" id="ARBA00023065"/>
    </source>
</evidence>
<evidence type="ECO:0000313" key="5">
    <source>
        <dbReference type="EMBL" id="CAI4219859.1"/>
    </source>
</evidence>